<feature type="compositionally biased region" description="Basic and acidic residues" evidence="16">
    <location>
        <begin position="626"/>
        <end position="636"/>
    </location>
</feature>
<gene>
    <name evidence="20" type="primary">LOC116943327</name>
</gene>
<feature type="coiled-coil region" evidence="15">
    <location>
        <begin position="404"/>
        <end position="464"/>
    </location>
</feature>
<name>A0AAJ7T820_PETMA</name>
<evidence type="ECO:0000256" key="9">
    <source>
        <dbReference type="ARBA" id="ARBA00022777"/>
    </source>
</evidence>
<evidence type="ECO:0000256" key="3">
    <source>
        <dbReference type="ARBA" id="ARBA00012406"/>
    </source>
</evidence>
<feature type="compositionally biased region" description="Basic and acidic residues" evidence="16">
    <location>
        <begin position="654"/>
        <end position="667"/>
    </location>
</feature>
<dbReference type="CDD" id="cd12059">
    <property type="entry name" value="SH3_MLK1-3"/>
    <property type="match status" value="1"/>
</dbReference>
<dbReference type="GO" id="GO:0005524">
    <property type="term" value="F:ATP binding"/>
    <property type="evidence" value="ECO:0007669"/>
    <property type="project" value="UniProtKB-UniRule"/>
</dbReference>
<keyword evidence="9" id="KW-0418">Kinase</keyword>
<feature type="region of interest" description="Disordered" evidence="16">
    <location>
        <begin position="758"/>
        <end position="792"/>
    </location>
</feature>
<dbReference type="Gene3D" id="3.30.200.20">
    <property type="entry name" value="Phosphorylase Kinase, domain 1"/>
    <property type="match status" value="1"/>
</dbReference>
<evidence type="ECO:0000259" key="17">
    <source>
        <dbReference type="PROSITE" id="PS50002"/>
    </source>
</evidence>
<evidence type="ECO:0000256" key="1">
    <source>
        <dbReference type="ARBA" id="ARBA00001946"/>
    </source>
</evidence>
<evidence type="ECO:0000256" key="13">
    <source>
        <dbReference type="PROSITE-ProRule" id="PRU00192"/>
    </source>
</evidence>
<evidence type="ECO:0000256" key="4">
    <source>
        <dbReference type="ARBA" id="ARBA00022443"/>
    </source>
</evidence>
<dbReference type="InterPro" id="IPR017441">
    <property type="entry name" value="Protein_kinase_ATP_BS"/>
</dbReference>
<evidence type="ECO:0000256" key="7">
    <source>
        <dbReference type="ARBA" id="ARBA00022737"/>
    </source>
</evidence>
<dbReference type="Gene3D" id="1.10.510.10">
    <property type="entry name" value="Transferase(Phosphotransferase) domain 1"/>
    <property type="match status" value="1"/>
</dbReference>
<keyword evidence="19" id="KW-1185">Reference proteome</keyword>
<dbReference type="Pfam" id="PF07714">
    <property type="entry name" value="PK_Tyr_Ser-Thr"/>
    <property type="match status" value="1"/>
</dbReference>
<keyword evidence="15" id="KW-0175">Coiled coil</keyword>
<dbReference type="PROSITE" id="PS50002">
    <property type="entry name" value="SH3"/>
    <property type="match status" value="1"/>
</dbReference>
<evidence type="ECO:0000256" key="16">
    <source>
        <dbReference type="SAM" id="MobiDB-lite"/>
    </source>
</evidence>
<evidence type="ECO:0000256" key="2">
    <source>
        <dbReference type="ARBA" id="ARBA00006529"/>
    </source>
</evidence>
<evidence type="ECO:0000256" key="14">
    <source>
        <dbReference type="PROSITE-ProRule" id="PRU10141"/>
    </source>
</evidence>
<dbReference type="Gene3D" id="2.30.30.40">
    <property type="entry name" value="SH3 Domains"/>
    <property type="match status" value="1"/>
</dbReference>
<dbReference type="Pfam" id="PF00018">
    <property type="entry name" value="SH3_1"/>
    <property type="match status" value="1"/>
</dbReference>
<evidence type="ECO:0000313" key="20">
    <source>
        <dbReference type="RefSeq" id="XP_032812011.1"/>
    </source>
</evidence>
<keyword evidence="4 13" id="KW-0728">SH3 domain</keyword>
<dbReference type="FunFam" id="1.10.510.10:FF:000076">
    <property type="entry name" value="Mitogen-activated protein kinase kinase kinase"/>
    <property type="match status" value="1"/>
</dbReference>
<feature type="compositionally biased region" description="Polar residues" evidence="16">
    <location>
        <begin position="709"/>
        <end position="721"/>
    </location>
</feature>
<comment type="similarity">
    <text evidence="2">Belongs to the protein kinase superfamily. STE Ser/Thr protein kinase family. MAP kinase kinase kinase subfamily.</text>
</comment>
<proteinExistence type="inferred from homology"/>
<evidence type="ECO:0000256" key="15">
    <source>
        <dbReference type="SAM" id="Coils"/>
    </source>
</evidence>
<feature type="compositionally biased region" description="Polar residues" evidence="16">
    <location>
        <begin position="668"/>
        <end position="682"/>
    </location>
</feature>
<dbReference type="KEGG" id="pmrn:116943327"/>
<feature type="binding site" evidence="14">
    <location>
        <position position="145"/>
    </location>
    <ligand>
        <name>ATP</name>
        <dbReference type="ChEBI" id="CHEBI:30616"/>
    </ligand>
</feature>
<comment type="catalytic activity">
    <reaction evidence="11">
        <text>L-threonyl-[protein] + ATP = O-phospho-L-threonyl-[protein] + ADP + H(+)</text>
        <dbReference type="Rhea" id="RHEA:46608"/>
        <dbReference type="Rhea" id="RHEA-COMP:11060"/>
        <dbReference type="Rhea" id="RHEA-COMP:11605"/>
        <dbReference type="ChEBI" id="CHEBI:15378"/>
        <dbReference type="ChEBI" id="CHEBI:30013"/>
        <dbReference type="ChEBI" id="CHEBI:30616"/>
        <dbReference type="ChEBI" id="CHEBI:61977"/>
        <dbReference type="ChEBI" id="CHEBI:456216"/>
        <dbReference type="EC" id="2.7.11.25"/>
    </reaction>
</comment>
<feature type="region of interest" description="Disordered" evidence="16">
    <location>
        <begin position="509"/>
        <end position="531"/>
    </location>
</feature>
<reference evidence="20" key="1">
    <citation type="submission" date="2025-08" db="UniProtKB">
        <authorList>
            <consortium name="RefSeq"/>
        </authorList>
    </citation>
    <scope>IDENTIFICATION</scope>
    <source>
        <tissue evidence="20">Sperm</tissue>
    </source>
</reference>
<dbReference type="GO" id="GO:0004706">
    <property type="term" value="F:JUN kinase kinase kinase activity"/>
    <property type="evidence" value="ECO:0007669"/>
    <property type="project" value="TreeGrafter"/>
</dbReference>
<dbReference type="InterPro" id="IPR036028">
    <property type="entry name" value="SH3-like_dom_sf"/>
</dbReference>
<comment type="catalytic activity">
    <reaction evidence="12">
        <text>L-seryl-[protein] + ATP = O-phospho-L-seryl-[protein] + ADP + H(+)</text>
        <dbReference type="Rhea" id="RHEA:17989"/>
        <dbReference type="Rhea" id="RHEA-COMP:9863"/>
        <dbReference type="Rhea" id="RHEA-COMP:11604"/>
        <dbReference type="ChEBI" id="CHEBI:15378"/>
        <dbReference type="ChEBI" id="CHEBI:29999"/>
        <dbReference type="ChEBI" id="CHEBI:30616"/>
        <dbReference type="ChEBI" id="CHEBI:83421"/>
        <dbReference type="ChEBI" id="CHEBI:456216"/>
        <dbReference type="EC" id="2.7.11.25"/>
    </reaction>
</comment>
<dbReference type="CDD" id="cd14061">
    <property type="entry name" value="STKc_MLK"/>
    <property type="match status" value="1"/>
</dbReference>
<evidence type="ECO:0000256" key="11">
    <source>
        <dbReference type="ARBA" id="ARBA00047559"/>
    </source>
</evidence>
<dbReference type="EC" id="2.7.11.25" evidence="3"/>
<feature type="domain" description="Protein kinase" evidence="18">
    <location>
        <begin position="118"/>
        <end position="385"/>
    </location>
</feature>
<dbReference type="InterPro" id="IPR001245">
    <property type="entry name" value="Ser-Thr/Tyr_kinase_cat_dom"/>
</dbReference>
<evidence type="ECO:0000256" key="8">
    <source>
        <dbReference type="ARBA" id="ARBA00022741"/>
    </source>
</evidence>
<evidence type="ECO:0000259" key="18">
    <source>
        <dbReference type="PROSITE" id="PS50011"/>
    </source>
</evidence>
<feature type="compositionally biased region" description="Basic and acidic residues" evidence="16">
    <location>
        <begin position="1078"/>
        <end position="1094"/>
    </location>
</feature>
<dbReference type="PANTHER" id="PTHR44329">
    <property type="entry name" value="SERINE/THREONINE-PROTEIN KINASE TNNI3K-RELATED"/>
    <property type="match status" value="1"/>
</dbReference>
<feature type="compositionally biased region" description="Low complexity" evidence="16">
    <location>
        <begin position="954"/>
        <end position="966"/>
    </location>
</feature>
<dbReference type="SMART" id="SM00326">
    <property type="entry name" value="SH3"/>
    <property type="match status" value="1"/>
</dbReference>
<organism evidence="19 20">
    <name type="scientific">Petromyzon marinus</name>
    <name type="common">Sea lamprey</name>
    <dbReference type="NCBI Taxonomy" id="7757"/>
    <lineage>
        <taxon>Eukaryota</taxon>
        <taxon>Metazoa</taxon>
        <taxon>Chordata</taxon>
        <taxon>Craniata</taxon>
        <taxon>Vertebrata</taxon>
        <taxon>Cyclostomata</taxon>
        <taxon>Hyperoartia</taxon>
        <taxon>Petromyzontiformes</taxon>
        <taxon>Petromyzontidae</taxon>
        <taxon>Petromyzon</taxon>
    </lineage>
</organism>
<sequence length="1313" mass="141572">MQEEDAAGPAGVQAESPSRVPEGSVRPRGGTNPFLWTAVFDYEASADDELTLRRGDQVEVLSKDAKVSGDEGWWTGKIEDRVGIFPSNYVTRKPSFNRLQRTKPCDYVPPVEIAFTQLLLEEIIGVGGFGKVYRGLWQEEEVAVKAARQDPDEEISATAESVRQEAKLFSMLRHDNIIALRGVCLQEPNLCLIMEYARGGPLNRALAGRRIPPHILVDWAVQIARGMLYLHDEAIVSIIHRDLKSSNILLLERIENDDISKKTLKITDFGLAREWHRTTKMSQAGTYAWMAPEVIKFSMFSKGSDIWSYGVLLWELLTGEVPYRGIDGLTVAYGVAVNKLTLPIPSTCPEPFAKLMADCWKADPHARPSFASILEQLTAIEESILLEMPPESFHSMQEDWKVEIQHMFDDLRAKEKELRSWEEELTRAAVQQKTQEECLRRREQELAEREIDVLERELNILIHQLNQEKPRVKKRKGKFKRSRLKLKDCNRISLPSDFQHKITVQASPTVEKRRSLINSSSSSPPGSPTIKPRLRAIQLTGSEGQSGFPSPQRNSYVYQQDVDITSECALSDGAAKAAVEKREGTRTWAHGSVCSRPRSQHEEDEAERKGQRKKGRTWGPSTMQQPRERGSWEDRFVPAAEPLMVSPEPQRLNGSDERLTPLSDENKQWSSSTPNLGKTPQRASLPAAVGFSCLHETGESGDAVPSPEPQASSDPTPQATGAQLELPLTGARNSWPGNGAIAAIAVAAAVATASPAVACGQGSDTTEEPTPVNSASSTPQVTPTNSLKRQPTQRKRCELALLDCAAVLASVVLGVDIRDVWKQQVLGGLPDDLEPAERDRSADRGVGVGVGVGVGSTKKKEGLFQRTGRFRRSSSPPSRKPTKKEEAAAAALAAAASGPGGEPHASVTLDSLSSISECNSTRSLLRSDSDEIETPPSVDSPPTPGGGVALRVTAAAPRSPSSSSSPYEDAGMAAAVSRTRNPLVDCRVESFKREPGQSLTPTHVLLPAAAGAVARRHRRTPSDGALPGQNGPAHQRTPSDGSDGGFPPTTNGVGEGPCHGLPRLPDPRSMLAPAPRRHPSDDASHDPALERPRTLEFTPRPRPSPGGGTGGSASGGAGPAAAGTARSRIDPWRFMSPGGRHDGGTDSPASNSGTATPTGSAGDFGAPAHLRASYSSPAHHALPPTFRQSSFDGDAQHHCHRHQHQPHWQLGAATGGDHHLGVVLRQQHHRGLAGETEAEAHSPFRALGAVSPQHLLLARRSTEPAFSVGGRGGALSPAAGDPFCTSSSVGTLLDMDVEGQSQDGTVPLCEPNL</sequence>
<keyword evidence="7" id="KW-0677">Repeat</keyword>
<dbReference type="PRINTS" id="PR00109">
    <property type="entry name" value="TYRKINASE"/>
</dbReference>
<feature type="region of interest" description="Disordered" evidence="16">
    <location>
        <begin position="581"/>
        <end position="682"/>
    </location>
</feature>
<keyword evidence="5" id="KW-0723">Serine/threonine-protein kinase</keyword>
<protein>
    <recommendedName>
        <fullName evidence="3">mitogen-activated protein kinase kinase kinase</fullName>
        <ecNumber evidence="3">2.7.11.25</ecNumber>
    </recommendedName>
</protein>
<dbReference type="PROSITE" id="PS50011">
    <property type="entry name" value="PROTEIN_KINASE_DOM"/>
    <property type="match status" value="1"/>
</dbReference>
<evidence type="ECO:0000256" key="6">
    <source>
        <dbReference type="ARBA" id="ARBA00022679"/>
    </source>
</evidence>
<evidence type="ECO:0000313" key="19">
    <source>
        <dbReference type="Proteomes" id="UP001318040"/>
    </source>
</evidence>
<dbReference type="InterPro" id="IPR035779">
    <property type="entry name" value="MLK1-3_SH3"/>
</dbReference>
<evidence type="ECO:0000256" key="5">
    <source>
        <dbReference type="ARBA" id="ARBA00022527"/>
    </source>
</evidence>
<evidence type="ECO:0000256" key="10">
    <source>
        <dbReference type="ARBA" id="ARBA00022840"/>
    </source>
</evidence>
<dbReference type="PANTHER" id="PTHR44329:SF293">
    <property type="entry name" value="MITOGEN-ACTIVATED PROTEIN KINASE KINASE KINASE"/>
    <property type="match status" value="1"/>
</dbReference>
<feature type="compositionally biased region" description="Gly residues" evidence="16">
    <location>
        <begin position="1105"/>
        <end position="1118"/>
    </location>
</feature>
<dbReference type="Proteomes" id="UP001318040">
    <property type="component" value="Chromosome 17"/>
</dbReference>
<accession>A0AAJ7T820</accession>
<dbReference type="PROSITE" id="PS00107">
    <property type="entry name" value="PROTEIN_KINASE_ATP"/>
    <property type="match status" value="1"/>
</dbReference>
<dbReference type="SMART" id="SM00220">
    <property type="entry name" value="S_TKc"/>
    <property type="match status" value="1"/>
</dbReference>
<dbReference type="InterPro" id="IPR008271">
    <property type="entry name" value="Ser/Thr_kinase_AS"/>
</dbReference>
<dbReference type="InterPro" id="IPR000719">
    <property type="entry name" value="Prot_kinase_dom"/>
</dbReference>
<keyword evidence="10 14" id="KW-0067">ATP-binding</keyword>
<dbReference type="FunFam" id="3.30.200.20:FF:000085">
    <property type="entry name" value="Mitogen-activated protein kinase kinase kinase"/>
    <property type="match status" value="1"/>
</dbReference>
<feature type="region of interest" description="Disordered" evidence="16">
    <location>
        <begin position="829"/>
        <end position="907"/>
    </location>
</feature>
<feature type="compositionally biased region" description="Polar residues" evidence="16">
    <location>
        <begin position="1147"/>
        <end position="1159"/>
    </location>
</feature>
<dbReference type="FunFam" id="2.30.30.40:FF:000079">
    <property type="entry name" value="Mitogen-activated protein kinase kinase kinase"/>
    <property type="match status" value="1"/>
</dbReference>
<feature type="region of interest" description="Disordered" evidence="16">
    <location>
        <begin position="920"/>
        <end position="981"/>
    </location>
</feature>
<feature type="domain" description="SH3" evidence="17">
    <location>
        <begin position="31"/>
        <end position="95"/>
    </location>
</feature>
<dbReference type="InterPro" id="IPR001452">
    <property type="entry name" value="SH3_domain"/>
</dbReference>
<dbReference type="RefSeq" id="XP_032812011.1">
    <property type="nucleotide sequence ID" value="XM_032956120.1"/>
</dbReference>
<evidence type="ECO:0000256" key="12">
    <source>
        <dbReference type="ARBA" id="ARBA00048329"/>
    </source>
</evidence>
<comment type="cofactor">
    <cofactor evidence="1">
        <name>Mg(2+)</name>
        <dbReference type="ChEBI" id="CHEBI:18420"/>
    </cofactor>
</comment>
<keyword evidence="8 14" id="KW-0547">Nucleotide-binding</keyword>
<dbReference type="InterPro" id="IPR051681">
    <property type="entry name" value="Ser/Thr_Kinases-Pseudokinases"/>
</dbReference>
<dbReference type="SUPFAM" id="SSF50044">
    <property type="entry name" value="SH3-domain"/>
    <property type="match status" value="1"/>
</dbReference>
<feature type="compositionally biased region" description="Polar residues" evidence="16">
    <location>
        <begin position="771"/>
        <end position="790"/>
    </location>
</feature>
<dbReference type="SUPFAM" id="SSF56112">
    <property type="entry name" value="Protein kinase-like (PK-like)"/>
    <property type="match status" value="1"/>
</dbReference>
<keyword evidence="6" id="KW-0808">Transferase</keyword>
<dbReference type="PROSITE" id="PS00108">
    <property type="entry name" value="PROTEIN_KINASE_ST"/>
    <property type="match status" value="1"/>
</dbReference>
<dbReference type="InterPro" id="IPR011009">
    <property type="entry name" value="Kinase-like_dom_sf"/>
</dbReference>
<feature type="region of interest" description="Disordered" evidence="16">
    <location>
        <begin position="1010"/>
        <end position="1214"/>
    </location>
</feature>
<dbReference type="PRINTS" id="PR00452">
    <property type="entry name" value="SH3DOMAIN"/>
</dbReference>
<feature type="region of interest" description="Disordered" evidence="16">
    <location>
        <begin position="1"/>
        <end position="29"/>
    </location>
</feature>
<feature type="region of interest" description="Disordered" evidence="16">
    <location>
        <begin position="696"/>
        <end position="721"/>
    </location>
</feature>